<sequence>MSGHGSRAAMPRIGIIGSNWGRMHIGGFRGAGADIAALCGRDPAKTERIAAEEGIAMATSSVEALCAAVDAVVVAGPDRLHAAHIAAAQGAGCHVLSEKPLTHAAEDARALCRRAEAQTPSGARVCAVSFPYRMLPPFVALADWLGERAPAAWLTVTLRTSFGAAEGRAEEGPIQGASADFGGASHVLDAAFWLLRARPRWVEAHLVGRPAHSLAMHIGLDSGAVVAVNHAASHEPGIHGRWHLLGDGWEARAQAGYRPALGGWVAEPSEGFEGGAWRVLGERVAPHAGGEPWADAHRATAAAFLAAIAGARDPASQRLARFRHGADVQAAFAAAIASERAHARVDVELP</sequence>
<accession>D0LLA1</accession>
<dbReference type="InterPro" id="IPR036291">
    <property type="entry name" value="NAD(P)-bd_dom_sf"/>
</dbReference>
<evidence type="ECO:0000313" key="4">
    <source>
        <dbReference type="Proteomes" id="UP000001880"/>
    </source>
</evidence>
<dbReference type="Gene3D" id="3.40.50.720">
    <property type="entry name" value="NAD(P)-binding Rossmann-like Domain"/>
    <property type="match status" value="1"/>
</dbReference>
<dbReference type="EMBL" id="CP001804">
    <property type="protein sequence ID" value="ACY18597.1"/>
    <property type="molecule type" value="Genomic_DNA"/>
</dbReference>
<dbReference type="Proteomes" id="UP000001880">
    <property type="component" value="Chromosome"/>
</dbReference>
<dbReference type="eggNOG" id="COG0673">
    <property type="taxonomic scope" value="Bacteria"/>
</dbReference>
<dbReference type="STRING" id="502025.Hoch_6122"/>
<evidence type="ECO:0000313" key="3">
    <source>
        <dbReference type="EMBL" id="ACY18597.1"/>
    </source>
</evidence>
<keyword evidence="1" id="KW-0560">Oxidoreductase</keyword>
<gene>
    <name evidence="3" type="ordered locus">Hoch_6122</name>
</gene>
<feature type="domain" description="Gfo/Idh/MocA-like oxidoreductase N-terminal" evidence="2">
    <location>
        <begin position="12"/>
        <end position="118"/>
    </location>
</feature>
<evidence type="ECO:0000259" key="2">
    <source>
        <dbReference type="Pfam" id="PF01408"/>
    </source>
</evidence>
<dbReference type="PANTHER" id="PTHR43818:SF11">
    <property type="entry name" value="BCDNA.GH03377"/>
    <property type="match status" value="1"/>
</dbReference>
<organism evidence="3 4">
    <name type="scientific">Haliangium ochraceum (strain DSM 14365 / JCM 11303 / SMP-2)</name>
    <dbReference type="NCBI Taxonomy" id="502025"/>
    <lineage>
        <taxon>Bacteria</taxon>
        <taxon>Pseudomonadati</taxon>
        <taxon>Myxococcota</taxon>
        <taxon>Polyangia</taxon>
        <taxon>Haliangiales</taxon>
        <taxon>Kofleriaceae</taxon>
        <taxon>Haliangium</taxon>
    </lineage>
</organism>
<dbReference type="SMR" id="D0LLA1"/>
<keyword evidence="4" id="KW-1185">Reference proteome</keyword>
<protein>
    <submittedName>
        <fullName evidence="3">Oxidoreductase domain protein</fullName>
    </submittedName>
</protein>
<dbReference type="SUPFAM" id="SSF51735">
    <property type="entry name" value="NAD(P)-binding Rossmann-fold domains"/>
    <property type="match status" value="1"/>
</dbReference>
<dbReference type="Gene3D" id="3.30.360.10">
    <property type="entry name" value="Dihydrodipicolinate Reductase, domain 2"/>
    <property type="match status" value="1"/>
</dbReference>
<dbReference type="KEGG" id="hoh:Hoch_6122"/>
<dbReference type="Pfam" id="PF01408">
    <property type="entry name" value="GFO_IDH_MocA"/>
    <property type="match status" value="1"/>
</dbReference>
<dbReference type="HOGENOM" id="CLU_791726_0_0_7"/>
<dbReference type="InterPro" id="IPR050463">
    <property type="entry name" value="Gfo/Idh/MocA_oxidrdct_glycsds"/>
</dbReference>
<dbReference type="GO" id="GO:0016491">
    <property type="term" value="F:oxidoreductase activity"/>
    <property type="evidence" value="ECO:0007669"/>
    <property type="project" value="UniProtKB-KW"/>
</dbReference>
<dbReference type="PANTHER" id="PTHR43818">
    <property type="entry name" value="BCDNA.GH03377"/>
    <property type="match status" value="1"/>
</dbReference>
<proteinExistence type="predicted"/>
<dbReference type="InterPro" id="IPR000683">
    <property type="entry name" value="Gfo/Idh/MocA-like_OxRdtase_N"/>
</dbReference>
<dbReference type="RefSeq" id="WP_012831189.1">
    <property type="nucleotide sequence ID" value="NC_013440.1"/>
</dbReference>
<dbReference type="AlphaFoldDB" id="D0LLA1"/>
<reference evidence="3 4" key="1">
    <citation type="journal article" date="2010" name="Stand. Genomic Sci.">
        <title>Complete genome sequence of Haliangium ochraceum type strain (SMP-2).</title>
        <authorList>
            <consortium name="US DOE Joint Genome Institute (JGI-PGF)"/>
            <person name="Ivanova N."/>
            <person name="Daum C."/>
            <person name="Lang E."/>
            <person name="Abt B."/>
            <person name="Kopitz M."/>
            <person name="Saunders E."/>
            <person name="Lapidus A."/>
            <person name="Lucas S."/>
            <person name="Glavina Del Rio T."/>
            <person name="Nolan M."/>
            <person name="Tice H."/>
            <person name="Copeland A."/>
            <person name="Cheng J.F."/>
            <person name="Chen F."/>
            <person name="Bruce D."/>
            <person name="Goodwin L."/>
            <person name="Pitluck S."/>
            <person name="Mavromatis K."/>
            <person name="Pati A."/>
            <person name="Mikhailova N."/>
            <person name="Chen A."/>
            <person name="Palaniappan K."/>
            <person name="Land M."/>
            <person name="Hauser L."/>
            <person name="Chang Y.J."/>
            <person name="Jeffries C.D."/>
            <person name="Detter J.C."/>
            <person name="Brettin T."/>
            <person name="Rohde M."/>
            <person name="Goker M."/>
            <person name="Bristow J."/>
            <person name="Markowitz V."/>
            <person name="Eisen J.A."/>
            <person name="Hugenholtz P."/>
            <person name="Kyrpides N.C."/>
            <person name="Klenk H.P."/>
        </authorList>
    </citation>
    <scope>NUCLEOTIDE SEQUENCE [LARGE SCALE GENOMIC DNA]</scope>
    <source>
        <strain evidence="4">DSM 14365 / CIP 107738 / JCM 11303 / AJ 13395 / SMP-2</strain>
    </source>
</reference>
<name>D0LLA1_HALO1</name>
<dbReference type="GO" id="GO:0000166">
    <property type="term" value="F:nucleotide binding"/>
    <property type="evidence" value="ECO:0007669"/>
    <property type="project" value="InterPro"/>
</dbReference>
<evidence type="ECO:0000256" key="1">
    <source>
        <dbReference type="ARBA" id="ARBA00023002"/>
    </source>
</evidence>